<evidence type="ECO:0000256" key="4">
    <source>
        <dbReference type="ARBA" id="ARBA00022917"/>
    </source>
</evidence>
<dbReference type="HAMAP" id="MF_00844_B">
    <property type="entry name" value="RqcH_B"/>
    <property type="match status" value="1"/>
</dbReference>
<dbReference type="RefSeq" id="WP_163975655.1">
    <property type="nucleotide sequence ID" value="NZ_JABFOR010000003.1"/>
</dbReference>
<comment type="function">
    <text evidence="5">Key component of the ribosome quality control system (RQC), a ribosome-associated complex that mediates the extraction of incompletely synthesized nascent chains from stalled ribosomes and their subsequent degradation. RqcH recruits Ala-charged tRNA, and with RqcP directs the elongation of stalled nascent chains on 50S ribosomal subunits, leading to non-templated C-terminal alanine extensions (Ala tail). The Ala tail promotes nascent chain degradation. May add between 1 and at least 8 Ala residues. Binds to stalled 50S ribosomal subunits.</text>
</comment>
<dbReference type="InterPro" id="IPR043682">
    <property type="entry name" value="RqcH_bacterial"/>
</dbReference>
<comment type="similarity">
    <text evidence="5">Belongs to the NEMF family.</text>
</comment>
<dbReference type="GO" id="GO:0019843">
    <property type="term" value="F:rRNA binding"/>
    <property type="evidence" value="ECO:0007669"/>
    <property type="project" value="UniProtKB-UniRule"/>
</dbReference>
<keyword evidence="2 5" id="KW-0699">rRNA-binding</keyword>
<dbReference type="Gene3D" id="2.30.310.10">
    <property type="entry name" value="ibrinogen binding protein from staphylococcus aureus domain"/>
    <property type="match status" value="1"/>
</dbReference>
<name>A0AAP7DHF4_PAEAL</name>
<dbReference type="InterPro" id="IPR051608">
    <property type="entry name" value="RQC_Subunit_NEMF"/>
</dbReference>
<dbReference type="FunFam" id="2.30.310.10:FF:000004">
    <property type="entry name" value="Fibronectin-binding protein A"/>
    <property type="match status" value="1"/>
</dbReference>
<evidence type="ECO:0000313" key="8">
    <source>
        <dbReference type="Proteomes" id="UP000552038"/>
    </source>
</evidence>
<comment type="subunit">
    <text evidence="5">Associates with stalled 50S ribosomal subunits. Binds to RqcP.</text>
</comment>
<evidence type="ECO:0000259" key="6">
    <source>
        <dbReference type="Pfam" id="PF05670"/>
    </source>
</evidence>
<keyword evidence="3 5" id="KW-0694">RNA-binding</keyword>
<dbReference type="AlphaFoldDB" id="A0AAP7DHF4"/>
<evidence type="ECO:0000256" key="3">
    <source>
        <dbReference type="ARBA" id="ARBA00022884"/>
    </source>
</evidence>
<organism evidence="7 8">
    <name type="scientific">Paenibacillus alvei</name>
    <name type="common">Bacillus alvei</name>
    <dbReference type="NCBI Taxonomy" id="44250"/>
    <lineage>
        <taxon>Bacteria</taxon>
        <taxon>Bacillati</taxon>
        <taxon>Bacillota</taxon>
        <taxon>Bacilli</taxon>
        <taxon>Bacillales</taxon>
        <taxon>Paenibacillaceae</taxon>
        <taxon>Paenibacillus</taxon>
    </lineage>
</organism>
<dbReference type="EMBL" id="JABFOR010000003">
    <property type="protein sequence ID" value="NOJ69591.1"/>
    <property type="molecule type" value="Genomic_DNA"/>
</dbReference>
<dbReference type="Pfam" id="PF05670">
    <property type="entry name" value="NFACT-R_1"/>
    <property type="match status" value="1"/>
</dbReference>
<dbReference type="InterPro" id="IPR008532">
    <property type="entry name" value="NFACT_RNA-bd"/>
</dbReference>
<evidence type="ECO:0000256" key="1">
    <source>
        <dbReference type="ARBA" id="ARBA00022555"/>
    </source>
</evidence>
<feature type="domain" description="NFACT RNA-binding" evidence="6">
    <location>
        <begin position="482"/>
        <end position="573"/>
    </location>
</feature>
<evidence type="ECO:0000256" key="5">
    <source>
        <dbReference type="HAMAP-Rule" id="MF_00844"/>
    </source>
</evidence>
<protein>
    <recommendedName>
        <fullName evidence="5">Rqc2 homolog RqcH</fullName>
        <shortName evidence="5">RqcH</shortName>
    </recommendedName>
</protein>
<dbReference type="Pfam" id="PF05833">
    <property type="entry name" value="NFACT_N"/>
    <property type="match status" value="1"/>
</dbReference>
<dbReference type="GO" id="GO:0072344">
    <property type="term" value="P:rescue of stalled ribosome"/>
    <property type="evidence" value="ECO:0007669"/>
    <property type="project" value="UniProtKB-UniRule"/>
</dbReference>
<dbReference type="GO" id="GO:0043023">
    <property type="term" value="F:ribosomal large subunit binding"/>
    <property type="evidence" value="ECO:0007669"/>
    <property type="project" value="UniProtKB-UniRule"/>
</dbReference>
<keyword evidence="4 5" id="KW-0648">Protein biosynthesis</keyword>
<gene>
    <name evidence="5" type="primary">rqcH</name>
    <name evidence="7" type="ORF">HMI46_03355</name>
</gene>
<feature type="coiled-coil region" evidence="5">
    <location>
        <begin position="327"/>
        <end position="354"/>
    </location>
</feature>
<dbReference type="GO" id="GO:0000049">
    <property type="term" value="F:tRNA binding"/>
    <property type="evidence" value="ECO:0007669"/>
    <property type="project" value="UniProtKB-UniRule"/>
</dbReference>
<accession>A0AAP7DHF4</accession>
<dbReference type="Proteomes" id="UP000552038">
    <property type="component" value="Unassembled WGS sequence"/>
</dbReference>
<keyword evidence="1 5" id="KW-0820">tRNA-binding</keyword>
<dbReference type="Gene3D" id="3.40.970.40">
    <property type="entry name" value="fibrinogen binding protein from staphylococcus aureus domain like"/>
    <property type="match status" value="1"/>
</dbReference>
<dbReference type="PANTHER" id="PTHR15239:SF6">
    <property type="entry name" value="RIBOSOME QUALITY CONTROL COMPLEX SUBUNIT NEMF"/>
    <property type="match status" value="1"/>
</dbReference>
<keyword evidence="5" id="KW-0175">Coiled coil</keyword>
<dbReference type="Gene3D" id="1.10.8.50">
    <property type="match status" value="1"/>
</dbReference>
<sequence length="607" mass="69425">MSLDGIVTRALVDELQQTIGARIHKLYQPTEHDLILHIRTGGKNRKLLLSANPTYPRVHFTEHSYMNPPEPPMFCMLMRKHCEGGVIEKIEQIGRERILHITVRSRDELGDESQKKIIIELTGRHSNIIIVDPASSTIIDGIHHVTPAISSFRIVMPGFAYTAPPEQHKLDPLSVEPSVFESLFLEQIEASPEQIIDSKFLSKWLVQHFSGVSPRLADEIVWRTGLFTAPDGQELTEATAEQEPRTPHTVVLRLREVFLQAMDDVSQQRYKPTLLVDQRGKTYFSALEITHINGETQSFDTMSECMEHFYGDKAERDMIKQRVGDLFRFLQQEHAKNTKKLDKLEETLQDAQDADRFRIMGELLFASLHMISRGDNEITLINYYDENGASITIPLDPLLAPSDNAQRYFKKYNKAKNSIAVVQEQMTAAREENRYFETLMQQLEDATVQDAQEMREELVGQGYLRDRGRKDKRKKKDSRPTVYCYTSSENIPIYVGKNNLQNEYVTNRLGKPNDTWLHTKDIPGSHVVIRSEQFGDATLEEAAQLAAYFSQAKHSSQVPVDYTLIRHVRKPNGAKPGFVIYERQKTLFITPDAKRIESMSLTVKQGG</sequence>
<dbReference type="PANTHER" id="PTHR15239">
    <property type="entry name" value="NUCLEAR EXPORT MEDIATOR FACTOR NEMF"/>
    <property type="match status" value="1"/>
</dbReference>
<proteinExistence type="inferred from homology"/>
<comment type="caution">
    <text evidence="7">The sequence shown here is derived from an EMBL/GenBank/DDBJ whole genome shotgun (WGS) entry which is preliminary data.</text>
</comment>
<evidence type="ECO:0000313" key="7">
    <source>
        <dbReference type="EMBL" id="NOJ69591.1"/>
    </source>
</evidence>
<dbReference type="GO" id="GO:1990112">
    <property type="term" value="C:RQC complex"/>
    <property type="evidence" value="ECO:0007669"/>
    <property type="project" value="TreeGrafter"/>
</dbReference>
<reference evidence="7 8" key="1">
    <citation type="submission" date="2020-05" db="EMBL/GenBank/DDBJ databases">
        <title>Whole genome sequencing and identification of novel metabolites from Paenibacillus alvei strain JR949.</title>
        <authorList>
            <person name="Rajendhran J."/>
            <person name="Sree Pranav P."/>
            <person name="Mahalakshmi B."/>
            <person name="Karthikeyan R."/>
        </authorList>
    </citation>
    <scope>NUCLEOTIDE SEQUENCE [LARGE SCALE GENOMIC DNA]</scope>
    <source>
        <strain evidence="7 8">JR949</strain>
    </source>
</reference>
<evidence type="ECO:0000256" key="2">
    <source>
        <dbReference type="ARBA" id="ARBA00022730"/>
    </source>
</evidence>